<dbReference type="GO" id="GO:0007020">
    <property type="term" value="P:microtubule nucleation"/>
    <property type="evidence" value="ECO:0007669"/>
    <property type="project" value="InterPro"/>
</dbReference>
<keyword evidence="3" id="KW-0963">Cytoplasm</keyword>
<gene>
    <name evidence="9" type="ORF">CYY_004895</name>
</gene>
<evidence type="ECO:0000259" key="8">
    <source>
        <dbReference type="Pfam" id="PF17681"/>
    </source>
</evidence>
<dbReference type="PANTHER" id="PTHR19302">
    <property type="entry name" value="GAMMA TUBULIN COMPLEX PROTEIN"/>
    <property type="match status" value="1"/>
</dbReference>
<accession>A0A8J4USM7</accession>
<feature type="compositionally biased region" description="Basic and acidic residues" evidence="6">
    <location>
        <begin position="220"/>
        <end position="231"/>
    </location>
</feature>
<dbReference type="PANTHER" id="PTHR19302:SF13">
    <property type="entry name" value="GAMMA-TUBULIN COMPLEX COMPONENT 2"/>
    <property type="match status" value="1"/>
</dbReference>
<feature type="domain" description="Gamma tubulin complex component C-terminal" evidence="7">
    <location>
        <begin position="639"/>
        <end position="999"/>
    </location>
</feature>
<dbReference type="EMBL" id="AJWJ01000182">
    <property type="protein sequence ID" value="KAF2073801.1"/>
    <property type="molecule type" value="Genomic_DNA"/>
</dbReference>
<feature type="compositionally biased region" description="Polar residues" evidence="6">
    <location>
        <begin position="12"/>
        <end position="28"/>
    </location>
</feature>
<feature type="compositionally biased region" description="Low complexity" evidence="6">
    <location>
        <begin position="1"/>
        <end position="11"/>
    </location>
</feature>
<feature type="region of interest" description="Disordered" evidence="6">
    <location>
        <begin position="1006"/>
        <end position="1129"/>
    </location>
</feature>
<comment type="subcellular location">
    <subcellularLocation>
        <location evidence="1">Cytoplasm</location>
        <location evidence="1">Cytoskeleton</location>
    </subcellularLocation>
</comment>
<proteinExistence type="inferred from homology"/>
<comment type="similarity">
    <text evidence="2">Belongs to the TUBGCP family.</text>
</comment>
<evidence type="ECO:0000256" key="1">
    <source>
        <dbReference type="ARBA" id="ARBA00004245"/>
    </source>
</evidence>
<dbReference type="AlphaFoldDB" id="A0A8J4USM7"/>
<feature type="compositionally biased region" description="Polar residues" evidence="6">
    <location>
        <begin position="182"/>
        <end position="200"/>
    </location>
</feature>
<dbReference type="GO" id="GO:0031122">
    <property type="term" value="P:cytoplasmic microtubule organization"/>
    <property type="evidence" value="ECO:0007669"/>
    <property type="project" value="TreeGrafter"/>
</dbReference>
<feature type="compositionally biased region" description="Polar residues" evidence="6">
    <location>
        <begin position="1032"/>
        <end position="1046"/>
    </location>
</feature>
<feature type="region of interest" description="Disordered" evidence="6">
    <location>
        <begin position="1"/>
        <end position="269"/>
    </location>
</feature>
<feature type="compositionally biased region" description="Low complexity" evidence="6">
    <location>
        <begin position="1047"/>
        <end position="1069"/>
    </location>
</feature>
<dbReference type="InterPro" id="IPR040457">
    <property type="entry name" value="GCP_C"/>
</dbReference>
<name>A0A8J4USM7_9MYCE</name>
<dbReference type="Pfam" id="PF04130">
    <property type="entry name" value="GCP_C_terminal"/>
    <property type="match status" value="1"/>
</dbReference>
<feature type="compositionally biased region" description="Acidic residues" evidence="6">
    <location>
        <begin position="201"/>
        <end position="210"/>
    </location>
</feature>
<dbReference type="Pfam" id="PF17681">
    <property type="entry name" value="GCP_N_terminal"/>
    <property type="match status" value="1"/>
</dbReference>
<dbReference type="GO" id="GO:0000930">
    <property type="term" value="C:gamma-tubulin complex"/>
    <property type="evidence" value="ECO:0007669"/>
    <property type="project" value="TreeGrafter"/>
</dbReference>
<feature type="region of interest" description="Disordered" evidence="6">
    <location>
        <begin position="732"/>
        <end position="765"/>
    </location>
</feature>
<evidence type="ECO:0000313" key="9">
    <source>
        <dbReference type="EMBL" id="KAF2073801.1"/>
    </source>
</evidence>
<dbReference type="GO" id="GO:0043015">
    <property type="term" value="F:gamma-tubulin binding"/>
    <property type="evidence" value="ECO:0007669"/>
    <property type="project" value="InterPro"/>
</dbReference>
<feature type="compositionally biased region" description="Low complexity" evidence="6">
    <location>
        <begin position="77"/>
        <end position="145"/>
    </location>
</feature>
<evidence type="ECO:0000256" key="4">
    <source>
        <dbReference type="ARBA" id="ARBA00022701"/>
    </source>
</evidence>
<evidence type="ECO:0000313" key="10">
    <source>
        <dbReference type="Proteomes" id="UP000695562"/>
    </source>
</evidence>
<dbReference type="GO" id="GO:0051225">
    <property type="term" value="P:spindle assembly"/>
    <property type="evidence" value="ECO:0007669"/>
    <property type="project" value="TreeGrafter"/>
</dbReference>
<feature type="domain" description="Gamma tubulin complex component protein N-terminal" evidence="8">
    <location>
        <begin position="338"/>
        <end position="636"/>
    </location>
</feature>
<evidence type="ECO:0008006" key="11">
    <source>
        <dbReference type="Google" id="ProtNLM"/>
    </source>
</evidence>
<feature type="region of interest" description="Disordered" evidence="6">
    <location>
        <begin position="1142"/>
        <end position="1165"/>
    </location>
</feature>
<organism evidence="9 10">
    <name type="scientific">Polysphondylium violaceum</name>
    <dbReference type="NCBI Taxonomy" id="133409"/>
    <lineage>
        <taxon>Eukaryota</taxon>
        <taxon>Amoebozoa</taxon>
        <taxon>Evosea</taxon>
        <taxon>Eumycetozoa</taxon>
        <taxon>Dictyostelia</taxon>
        <taxon>Dictyosteliales</taxon>
        <taxon>Dictyosteliaceae</taxon>
        <taxon>Polysphondylium</taxon>
    </lineage>
</organism>
<dbReference type="Proteomes" id="UP000695562">
    <property type="component" value="Unassembled WGS sequence"/>
</dbReference>
<protein>
    <recommendedName>
        <fullName evidence="11">Spindle pole body component</fullName>
    </recommendedName>
</protein>
<evidence type="ECO:0000256" key="6">
    <source>
        <dbReference type="SAM" id="MobiDB-lite"/>
    </source>
</evidence>
<feature type="compositionally biased region" description="Low complexity" evidence="6">
    <location>
        <begin position="1142"/>
        <end position="1157"/>
    </location>
</feature>
<feature type="compositionally biased region" description="Low complexity" evidence="6">
    <location>
        <begin position="1083"/>
        <end position="1128"/>
    </location>
</feature>
<keyword evidence="10" id="KW-1185">Reference proteome</keyword>
<dbReference type="GO" id="GO:0051011">
    <property type="term" value="F:microtubule minus-end binding"/>
    <property type="evidence" value="ECO:0007669"/>
    <property type="project" value="TreeGrafter"/>
</dbReference>
<dbReference type="GO" id="GO:0051321">
    <property type="term" value="P:meiotic cell cycle"/>
    <property type="evidence" value="ECO:0007669"/>
    <property type="project" value="TreeGrafter"/>
</dbReference>
<dbReference type="GO" id="GO:0005874">
    <property type="term" value="C:microtubule"/>
    <property type="evidence" value="ECO:0007669"/>
    <property type="project" value="UniProtKB-KW"/>
</dbReference>
<sequence>MQQQQNQQPKQSNTFSTKTINNNVTESSTVKRDTGSSSSGRPTTTTTTSSSRPNPTSATTTTSSRSNTMNQAPIRQTTGPSTTTATITTAPIGTNATPTRRSTPISSSSSSSSTATYNSNSNNTTTTRVKVSNNTTSSSSNSISYPDLKRESSPPITTTTGYIKPLPTTTTTTTTTSSSSSNIPQHQHQQNKTESPNITSDNEDENENDDVSLSPRTLKKLQDMQKKHSNLDDPLPSYLKPQTNSSPIISDNNNIHHNSGGNSNSKQTAKLSSIPQFSNWIKERPFLNNGYLSNTSHNYIKLEQNVKSKFVTLPGKYEKSKINLADQSNFEQENLLMEDLLSAMMGIEGEVIHLMTEAEINSNSEDIGGRKLIHFKVEGYVDTSNSLLIQRMLPICSYYSFINDFVNSRYRYEWGLINHSLCACINVLMKEYLTLITQLENQLRLKRLTLQRMWFYLQPTYDTLELLYKLCLESSKQNYHGTQVLNLLIKFSQEHAIDKKSQDLFQYLLQHSIQPLLEMLESWIHKGVIRDPFSEFMIEENTDLKRDNINRDFNDIYWDQRYRLRAEQVPVFMECVSSKILNTGKYLNVMRECTASIELKKFDPIHYNANELVYLERIEEAYDYASGILLDLLIREKNLIPRLKAIKYYFLLCKGDFFSHFMDITYDELKKRLSDINMVKMNSLLQLSLRTTSISEDDTFKDDLECEFIPYKLSDQLLNIININQYDNNRTRSATTTSSSSSSGGQTSDSSTSTTFSGKSTTTSVSITSNSVHDSLKTKELLGIESLAFNYHVGWPVSLIISRKSLIKYQIIFRHLFLCKHIEKLLNETWVDQQHSRKKQYSNRPGVTTLLAFSHLLRHRMIHFLQNLEYYMMLEVLEPNWAKMIEAIKKSKTVDDVIGIHNNFLETCLTECMLTDTKLVNILMKFMSLCIIFTNFTNQVTQESNTIEPDKVKRTIELFEIKFHTILKLLLDTLKSFSTIESNRHMVHLIHRLDYNNYYSNYFEKNPNLFEPRNQNNNQNNNNSNGQPDQNSTFSPDLNQSFVSGLNINNNSNQNNIRNSTTTTTTTNTAKSKTPVKISPPLNSFKNDYSNNNSSSNQFSSRNSSANIAPTQSGNSGAINNSNNSSNSFDDIKKRAAEILRQQNQTSSNSSTQTTNNLSPSFANLHINNTNGGDFSQSVQGFQHRLKNLIGNNK</sequence>
<dbReference type="GO" id="GO:0000278">
    <property type="term" value="P:mitotic cell cycle"/>
    <property type="evidence" value="ECO:0007669"/>
    <property type="project" value="TreeGrafter"/>
</dbReference>
<feature type="compositionally biased region" description="Low complexity" evidence="6">
    <location>
        <begin position="1006"/>
        <end position="1031"/>
    </location>
</feature>
<dbReference type="InterPro" id="IPR041470">
    <property type="entry name" value="GCP_N"/>
</dbReference>
<evidence type="ECO:0000256" key="3">
    <source>
        <dbReference type="ARBA" id="ARBA00022490"/>
    </source>
</evidence>
<dbReference type="InterPro" id="IPR042241">
    <property type="entry name" value="GCP_C_sf"/>
</dbReference>
<keyword evidence="5" id="KW-0206">Cytoskeleton</keyword>
<feature type="compositionally biased region" description="Low complexity" evidence="6">
    <location>
        <begin position="244"/>
        <end position="265"/>
    </location>
</feature>
<feature type="compositionally biased region" description="Low complexity" evidence="6">
    <location>
        <begin position="168"/>
        <end position="181"/>
    </location>
</feature>
<evidence type="ECO:0000256" key="2">
    <source>
        <dbReference type="ARBA" id="ARBA00010337"/>
    </source>
</evidence>
<dbReference type="GO" id="GO:0000922">
    <property type="term" value="C:spindle pole"/>
    <property type="evidence" value="ECO:0007669"/>
    <property type="project" value="InterPro"/>
</dbReference>
<dbReference type="InterPro" id="IPR007259">
    <property type="entry name" value="GCP"/>
</dbReference>
<keyword evidence="4" id="KW-0493">Microtubule</keyword>
<dbReference type="OrthoDB" id="2192946at2759"/>
<feature type="compositionally biased region" description="Low complexity" evidence="6">
    <location>
        <begin position="35"/>
        <end position="68"/>
    </location>
</feature>
<evidence type="ECO:0000259" key="7">
    <source>
        <dbReference type="Pfam" id="PF04130"/>
    </source>
</evidence>
<dbReference type="Gene3D" id="1.20.120.1900">
    <property type="entry name" value="Gamma-tubulin complex, C-terminal domain"/>
    <property type="match status" value="1"/>
</dbReference>
<evidence type="ECO:0000256" key="5">
    <source>
        <dbReference type="ARBA" id="ARBA00023212"/>
    </source>
</evidence>
<reference evidence="9" key="1">
    <citation type="submission" date="2020-01" db="EMBL/GenBank/DDBJ databases">
        <title>Development of genomics and gene disruption for Polysphondylium violaceum indicates a role for the polyketide synthase stlB in stalk morphogenesis.</title>
        <authorList>
            <person name="Narita B."/>
            <person name="Kawabe Y."/>
            <person name="Kin K."/>
            <person name="Saito T."/>
            <person name="Gibbs R."/>
            <person name="Kuspa A."/>
            <person name="Muzny D."/>
            <person name="Queller D."/>
            <person name="Richards S."/>
            <person name="Strassman J."/>
            <person name="Sucgang R."/>
            <person name="Worley K."/>
            <person name="Schaap P."/>
        </authorList>
    </citation>
    <scope>NUCLEOTIDE SEQUENCE</scope>
    <source>
        <strain evidence="9">QSvi11</strain>
    </source>
</reference>
<comment type="caution">
    <text evidence="9">The sequence shown here is derived from an EMBL/GenBank/DDBJ whole genome shotgun (WGS) entry which is preliminary data.</text>
</comment>